<evidence type="ECO:0000313" key="1">
    <source>
        <dbReference type="EMBL" id="MDM8562719.1"/>
    </source>
</evidence>
<keyword evidence="2" id="KW-1185">Reference proteome</keyword>
<dbReference type="Proteomes" id="UP001171945">
    <property type="component" value="Unassembled WGS sequence"/>
</dbReference>
<name>A0ABT7VT26_9GAMM</name>
<reference evidence="1" key="1">
    <citation type="submission" date="2023-06" db="EMBL/GenBank/DDBJ databases">
        <title>Uncultivated large filamentous bacteria from sulfidic sediments reveal new species and different genomic features in energy metabolism and defense.</title>
        <authorList>
            <person name="Fonseca A."/>
        </authorList>
    </citation>
    <scope>NUCLEOTIDE SEQUENCE</scope>
    <source>
        <strain evidence="1">HSG4</strain>
    </source>
</reference>
<accession>A0ABT7VT26</accession>
<protein>
    <submittedName>
        <fullName evidence="1">Uncharacterized protein</fullName>
    </submittedName>
</protein>
<comment type="caution">
    <text evidence="1">The sequence shown here is derived from an EMBL/GenBank/DDBJ whole genome shotgun (WGS) entry which is preliminary data.</text>
</comment>
<sequence>SKVQRGESVSITEKGNEIAMLGPITSERKILQQLALKGKARLGSGKRWQGASIPIDMSQASVAQAIVEARGQ</sequence>
<organism evidence="1 2">
    <name type="scientific">Candidatus Marithioploca araucensis</name>
    <dbReference type="NCBI Taxonomy" id="70273"/>
    <lineage>
        <taxon>Bacteria</taxon>
        <taxon>Pseudomonadati</taxon>
        <taxon>Pseudomonadota</taxon>
        <taxon>Gammaproteobacteria</taxon>
        <taxon>Thiotrichales</taxon>
        <taxon>Thiotrichaceae</taxon>
        <taxon>Candidatus Marithioploca</taxon>
    </lineage>
</organism>
<proteinExistence type="predicted"/>
<dbReference type="EMBL" id="JAUCGM010000260">
    <property type="protein sequence ID" value="MDM8562719.1"/>
    <property type="molecule type" value="Genomic_DNA"/>
</dbReference>
<gene>
    <name evidence="1" type="ORF">QUF54_05130</name>
</gene>
<evidence type="ECO:0000313" key="2">
    <source>
        <dbReference type="Proteomes" id="UP001171945"/>
    </source>
</evidence>
<feature type="non-terminal residue" evidence="1">
    <location>
        <position position="1"/>
    </location>
</feature>